<dbReference type="EMBL" id="ML978085">
    <property type="protein sequence ID" value="KAF2008356.1"/>
    <property type="molecule type" value="Genomic_DNA"/>
</dbReference>
<dbReference type="PANTHER" id="PTHR34414">
    <property type="entry name" value="HET DOMAIN-CONTAINING PROTEIN-RELATED"/>
    <property type="match status" value="1"/>
</dbReference>
<name>A0A6A5X665_9PLEO</name>
<dbReference type="InterPro" id="IPR046536">
    <property type="entry name" value="DUF6601"/>
</dbReference>
<evidence type="ECO:0000256" key="1">
    <source>
        <dbReference type="SAM" id="MobiDB-lite"/>
    </source>
</evidence>
<dbReference type="GeneID" id="54281502"/>
<feature type="transmembrane region" description="Helical" evidence="2">
    <location>
        <begin position="234"/>
        <end position="259"/>
    </location>
</feature>
<keyword evidence="4" id="KW-1185">Reference proteome</keyword>
<dbReference type="AlphaFoldDB" id="A0A6A5X665"/>
<keyword evidence="2" id="KW-0812">Transmembrane</keyword>
<organism evidence="3 4">
    <name type="scientific">Aaosphaeria arxii CBS 175.79</name>
    <dbReference type="NCBI Taxonomy" id="1450172"/>
    <lineage>
        <taxon>Eukaryota</taxon>
        <taxon>Fungi</taxon>
        <taxon>Dikarya</taxon>
        <taxon>Ascomycota</taxon>
        <taxon>Pezizomycotina</taxon>
        <taxon>Dothideomycetes</taxon>
        <taxon>Pleosporomycetidae</taxon>
        <taxon>Pleosporales</taxon>
        <taxon>Pleosporales incertae sedis</taxon>
        <taxon>Aaosphaeria</taxon>
    </lineage>
</organism>
<dbReference type="Proteomes" id="UP000799778">
    <property type="component" value="Unassembled WGS sequence"/>
</dbReference>
<reference evidence="3" key="1">
    <citation type="journal article" date="2020" name="Stud. Mycol.">
        <title>101 Dothideomycetes genomes: a test case for predicting lifestyles and emergence of pathogens.</title>
        <authorList>
            <person name="Haridas S."/>
            <person name="Albert R."/>
            <person name="Binder M."/>
            <person name="Bloem J."/>
            <person name="Labutti K."/>
            <person name="Salamov A."/>
            <person name="Andreopoulos B."/>
            <person name="Baker S."/>
            <person name="Barry K."/>
            <person name="Bills G."/>
            <person name="Bluhm B."/>
            <person name="Cannon C."/>
            <person name="Castanera R."/>
            <person name="Culley D."/>
            <person name="Daum C."/>
            <person name="Ezra D."/>
            <person name="Gonzalez J."/>
            <person name="Henrissat B."/>
            <person name="Kuo A."/>
            <person name="Liang C."/>
            <person name="Lipzen A."/>
            <person name="Lutzoni F."/>
            <person name="Magnuson J."/>
            <person name="Mondo S."/>
            <person name="Nolan M."/>
            <person name="Ohm R."/>
            <person name="Pangilinan J."/>
            <person name="Park H.-J."/>
            <person name="Ramirez L."/>
            <person name="Alfaro M."/>
            <person name="Sun H."/>
            <person name="Tritt A."/>
            <person name="Yoshinaga Y."/>
            <person name="Zwiers L.-H."/>
            <person name="Turgeon B."/>
            <person name="Goodwin S."/>
            <person name="Spatafora J."/>
            <person name="Crous P."/>
            <person name="Grigoriev I."/>
        </authorList>
    </citation>
    <scope>NUCLEOTIDE SEQUENCE</scope>
    <source>
        <strain evidence="3">CBS 175.79</strain>
    </source>
</reference>
<sequence>MAEQLPARKRLPPISPISPRKAASTTTIPAVNSLPAVIFRQDFTVRPQKSPTDYLDLDLKTPRLNDIHQHLWLAGRPTAARPLHKQKQLGRSLMITEDPDEHLVWLETQLFVKPLPQYLLDHNWWVKHLCEKEDLYRSACGFLFSYVWLVCYPCDLDIAKDTGLLPHDICWLDWVRFIETFLDSIDLGILSNMNKRYQYGELRLSRLNSIYRFIPPAYSLRRFIRGYRLGSTWYAAYFGGYFRWLLVVFAILSVALSALQVGLATSNLQNNRGFGDASYGFTVAALFFIVVCVAVVLFFWLILFCYHLLSSWRDNRKKSRAWRGEIGLS</sequence>
<gene>
    <name evidence="3" type="ORF">BU24DRAFT_360549</name>
</gene>
<protein>
    <submittedName>
        <fullName evidence="3">Uncharacterized protein</fullName>
    </submittedName>
</protein>
<dbReference type="RefSeq" id="XP_033376695.1">
    <property type="nucleotide sequence ID" value="XM_033524105.1"/>
</dbReference>
<feature type="region of interest" description="Disordered" evidence="1">
    <location>
        <begin position="1"/>
        <end position="22"/>
    </location>
</feature>
<evidence type="ECO:0000313" key="4">
    <source>
        <dbReference type="Proteomes" id="UP000799778"/>
    </source>
</evidence>
<keyword evidence="2" id="KW-1133">Transmembrane helix</keyword>
<feature type="transmembrane region" description="Helical" evidence="2">
    <location>
        <begin position="279"/>
        <end position="309"/>
    </location>
</feature>
<accession>A0A6A5X665</accession>
<keyword evidence="2" id="KW-0472">Membrane</keyword>
<dbReference type="OrthoDB" id="5086500at2759"/>
<evidence type="ECO:0000313" key="3">
    <source>
        <dbReference type="EMBL" id="KAF2008356.1"/>
    </source>
</evidence>
<proteinExistence type="predicted"/>
<evidence type="ECO:0000256" key="2">
    <source>
        <dbReference type="SAM" id="Phobius"/>
    </source>
</evidence>
<dbReference type="PANTHER" id="PTHR34414:SF1">
    <property type="entry name" value="SUBTILISIN-LIKE SERINE PROTEASE"/>
    <property type="match status" value="1"/>
</dbReference>
<dbReference type="Pfam" id="PF20246">
    <property type="entry name" value="DUF6601"/>
    <property type="match status" value="1"/>
</dbReference>